<dbReference type="CDD" id="cd00075">
    <property type="entry name" value="HATPase"/>
    <property type="match status" value="1"/>
</dbReference>
<comment type="catalytic activity">
    <reaction evidence="1">
        <text>ATP + protein L-histidine = ADP + protein N-phospho-L-histidine.</text>
        <dbReference type="EC" id="2.7.13.3"/>
    </reaction>
</comment>
<organism evidence="18 19">
    <name type="scientific">Parageobacillus thermoglucosidasius</name>
    <name type="common">Geobacillus thermoglucosidasius</name>
    <dbReference type="NCBI Taxonomy" id="1426"/>
    <lineage>
        <taxon>Bacteria</taxon>
        <taxon>Bacillati</taxon>
        <taxon>Bacillota</taxon>
        <taxon>Bacilli</taxon>
        <taxon>Bacillales</taxon>
        <taxon>Anoxybacillaceae</taxon>
        <taxon>Parageobacillus</taxon>
    </lineage>
</organism>
<dbReference type="Gene3D" id="3.30.565.10">
    <property type="entry name" value="Histidine kinase-like ATPase, C-terminal domain"/>
    <property type="match status" value="1"/>
</dbReference>
<evidence type="ECO:0000256" key="7">
    <source>
        <dbReference type="ARBA" id="ARBA00022692"/>
    </source>
</evidence>
<dbReference type="InterPro" id="IPR050351">
    <property type="entry name" value="BphY/WalK/GraS-like"/>
</dbReference>
<dbReference type="EMBL" id="CP016622">
    <property type="protein sequence ID" value="ANZ31297.1"/>
    <property type="molecule type" value="Genomic_DNA"/>
</dbReference>
<dbReference type="SMART" id="SM00388">
    <property type="entry name" value="HisKA"/>
    <property type="match status" value="1"/>
</dbReference>
<dbReference type="Gene3D" id="1.10.287.130">
    <property type="match status" value="1"/>
</dbReference>
<evidence type="ECO:0000256" key="3">
    <source>
        <dbReference type="ARBA" id="ARBA00012438"/>
    </source>
</evidence>
<evidence type="ECO:0000256" key="4">
    <source>
        <dbReference type="ARBA" id="ARBA00022475"/>
    </source>
</evidence>
<keyword evidence="13 15" id="KW-0472">Membrane</keyword>
<dbReference type="Proteomes" id="UP000093052">
    <property type="component" value="Chromosome"/>
</dbReference>
<dbReference type="InterPro" id="IPR003594">
    <property type="entry name" value="HATPase_dom"/>
</dbReference>
<dbReference type="GO" id="GO:0005524">
    <property type="term" value="F:ATP binding"/>
    <property type="evidence" value="ECO:0007669"/>
    <property type="project" value="UniProtKB-KW"/>
</dbReference>
<dbReference type="EC" id="2.7.13.3" evidence="3"/>
<gene>
    <name evidence="18" type="ORF">BCV53_15060</name>
</gene>
<comment type="subcellular location">
    <subcellularLocation>
        <location evidence="2">Cell membrane</location>
        <topology evidence="2">Multi-pass membrane protein</topology>
    </subcellularLocation>
</comment>
<keyword evidence="12" id="KW-0902">Two-component regulatory system</keyword>
<evidence type="ECO:0000256" key="11">
    <source>
        <dbReference type="ARBA" id="ARBA00022989"/>
    </source>
</evidence>
<dbReference type="GO" id="GO:0005886">
    <property type="term" value="C:plasma membrane"/>
    <property type="evidence" value="ECO:0007669"/>
    <property type="project" value="UniProtKB-SubCell"/>
</dbReference>
<dbReference type="InterPro" id="IPR004358">
    <property type="entry name" value="Sig_transdc_His_kin-like_C"/>
</dbReference>
<dbReference type="Pfam" id="PF02743">
    <property type="entry name" value="dCache_1"/>
    <property type="match status" value="1"/>
</dbReference>
<dbReference type="SMART" id="SM00387">
    <property type="entry name" value="HATPase_c"/>
    <property type="match status" value="1"/>
</dbReference>
<feature type="coiled-coil region" evidence="14">
    <location>
        <begin position="63"/>
        <end position="90"/>
    </location>
</feature>
<name>A0AAN0YPZ4_PARTM</name>
<evidence type="ECO:0000256" key="14">
    <source>
        <dbReference type="SAM" id="Coils"/>
    </source>
</evidence>
<evidence type="ECO:0000256" key="12">
    <source>
        <dbReference type="ARBA" id="ARBA00023012"/>
    </source>
</evidence>
<dbReference type="PANTHER" id="PTHR45453:SF2">
    <property type="entry name" value="HISTIDINE KINASE"/>
    <property type="match status" value="1"/>
</dbReference>
<evidence type="ECO:0000256" key="8">
    <source>
        <dbReference type="ARBA" id="ARBA00022741"/>
    </source>
</evidence>
<evidence type="ECO:0000259" key="16">
    <source>
        <dbReference type="PROSITE" id="PS50109"/>
    </source>
</evidence>
<accession>A0AAN0YPZ4</accession>
<dbReference type="InterPro" id="IPR033479">
    <property type="entry name" value="dCache_1"/>
</dbReference>
<evidence type="ECO:0000256" key="6">
    <source>
        <dbReference type="ARBA" id="ARBA00022679"/>
    </source>
</evidence>
<dbReference type="CDD" id="cd18773">
    <property type="entry name" value="PDC1_HK_sensor"/>
    <property type="match status" value="1"/>
</dbReference>
<dbReference type="SUPFAM" id="SSF158472">
    <property type="entry name" value="HAMP domain-like"/>
    <property type="match status" value="1"/>
</dbReference>
<dbReference type="InterPro" id="IPR036097">
    <property type="entry name" value="HisK_dim/P_sf"/>
</dbReference>
<dbReference type="Gene3D" id="3.30.450.20">
    <property type="entry name" value="PAS domain"/>
    <property type="match status" value="2"/>
</dbReference>
<feature type="transmembrane region" description="Helical" evidence="15">
    <location>
        <begin position="12"/>
        <end position="36"/>
    </location>
</feature>
<dbReference type="PANTHER" id="PTHR45453">
    <property type="entry name" value="PHOSPHATE REGULON SENSOR PROTEIN PHOR"/>
    <property type="match status" value="1"/>
</dbReference>
<dbReference type="Pfam" id="PF00512">
    <property type="entry name" value="HisKA"/>
    <property type="match status" value="1"/>
</dbReference>
<keyword evidence="7 15" id="KW-0812">Transmembrane</keyword>
<evidence type="ECO:0000256" key="15">
    <source>
        <dbReference type="SAM" id="Phobius"/>
    </source>
</evidence>
<dbReference type="PROSITE" id="PS50109">
    <property type="entry name" value="HIS_KIN"/>
    <property type="match status" value="1"/>
</dbReference>
<feature type="domain" description="HAMP" evidence="17">
    <location>
        <begin position="385"/>
        <end position="437"/>
    </location>
</feature>
<dbReference type="InterPro" id="IPR003661">
    <property type="entry name" value="HisK_dim/P_dom"/>
</dbReference>
<evidence type="ECO:0000256" key="13">
    <source>
        <dbReference type="ARBA" id="ARBA00023136"/>
    </source>
</evidence>
<dbReference type="InterPro" id="IPR003660">
    <property type="entry name" value="HAMP_dom"/>
</dbReference>
<keyword evidence="4" id="KW-1003">Cell membrane</keyword>
<feature type="coiled-coil region" evidence="14">
    <location>
        <begin position="429"/>
        <end position="484"/>
    </location>
</feature>
<dbReference type="FunFam" id="3.30.565.10:FF:000006">
    <property type="entry name" value="Sensor histidine kinase WalK"/>
    <property type="match status" value="1"/>
</dbReference>
<sequence>MCRIYQKIFSTFRGRMLITLFFLSISPLLLILYFAITGSKHMLYTTRQQIEKAMLHYITYLHQENLDKQAARINEQLNSLEKQIRMISTTASFLLTEPSGYSHYELKLTKEKEGYYWEEIEGDVSNVGVSAINKLTPEIRQRLILSKALEPVFKKVVQQNAHVAAIYYISPQSYWRIYPKMNVRQEINNGYLSPNIDLTKKDFFSLAAHSPNNEPVWTDTYVDLTHRKEMFSLSTPIRDRNGNFIGIIGIDITISQAVEHLLKFKFQEPSAYAVLISKNHRFIAYQPKAKDDLSFLSSHLQTIIGAQKPISWNINDKDKIILCSIIPNTNWSLISVIPKEEIIDSIKQITLQKLTDYKKSFSFQFISLLCFVAIILIISSIAIWKHFTNPIKELLEGISSVSAGNFRTKMAKPSLHEFKVLHSSFNNMAKKLDDLISNYEALHLQLEEKVAERTAQLTKVNESLKQTNERLKQLEQTRREIFENIAHDLKTPITLVLGYIEAIQDGIAGKEKNEEYLKRIEKHLHSINHLVKGIYELNHIEAQTNVFQFEQIDANSFFAYIQDVYKNYPNIHISIQNDLPFVKMDTKYMERAMFNLIDNALKYSDAHSPVEILVKNTEQSIVIVIRDFGWGIPEKDLPYIFDRFYRVDKARNSHKPGNGLGLTIVKEIVHAHGGKIDVVSKLGEGTTFTIYLPIC</sequence>
<feature type="transmembrane region" description="Helical" evidence="15">
    <location>
        <begin position="361"/>
        <end position="384"/>
    </location>
</feature>
<evidence type="ECO:0000256" key="1">
    <source>
        <dbReference type="ARBA" id="ARBA00000085"/>
    </source>
</evidence>
<dbReference type="Gene3D" id="6.10.340.10">
    <property type="match status" value="1"/>
</dbReference>
<evidence type="ECO:0000256" key="9">
    <source>
        <dbReference type="ARBA" id="ARBA00022777"/>
    </source>
</evidence>
<evidence type="ECO:0000256" key="2">
    <source>
        <dbReference type="ARBA" id="ARBA00004651"/>
    </source>
</evidence>
<keyword evidence="14" id="KW-0175">Coiled coil</keyword>
<dbReference type="CDD" id="cd00082">
    <property type="entry name" value="HisKA"/>
    <property type="match status" value="1"/>
</dbReference>
<keyword evidence="9" id="KW-0418">Kinase</keyword>
<keyword evidence="6" id="KW-0808">Transferase</keyword>
<dbReference type="SUPFAM" id="SSF47384">
    <property type="entry name" value="Homodimeric domain of signal transducing histidine kinase"/>
    <property type="match status" value="1"/>
</dbReference>
<evidence type="ECO:0000313" key="19">
    <source>
        <dbReference type="Proteomes" id="UP000093052"/>
    </source>
</evidence>
<dbReference type="GO" id="GO:0016036">
    <property type="term" value="P:cellular response to phosphate starvation"/>
    <property type="evidence" value="ECO:0007669"/>
    <property type="project" value="TreeGrafter"/>
</dbReference>
<keyword evidence="10" id="KW-0067">ATP-binding</keyword>
<evidence type="ECO:0000313" key="18">
    <source>
        <dbReference type="EMBL" id="ANZ31297.1"/>
    </source>
</evidence>
<keyword evidence="5" id="KW-0597">Phosphoprotein</keyword>
<keyword evidence="8" id="KW-0547">Nucleotide-binding</keyword>
<evidence type="ECO:0000259" key="17">
    <source>
        <dbReference type="PROSITE" id="PS50885"/>
    </source>
</evidence>
<evidence type="ECO:0000256" key="10">
    <source>
        <dbReference type="ARBA" id="ARBA00022840"/>
    </source>
</evidence>
<keyword evidence="19" id="KW-1185">Reference proteome</keyword>
<evidence type="ECO:0000256" key="5">
    <source>
        <dbReference type="ARBA" id="ARBA00022553"/>
    </source>
</evidence>
<dbReference type="PRINTS" id="PR00344">
    <property type="entry name" value="BCTRLSENSOR"/>
</dbReference>
<feature type="domain" description="Histidine kinase" evidence="16">
    <location>
        <begin position="484"/>
        <end position="695"/>
    </location>
</feature>
<reference evidence="19" key="1">
    <citation type="journal article" date="2016" name="Genome Announc.">
        <title>Complete Genome Sequence of Geobacillus thermoglucosidasius NCIMB 11955, the Progenitor of a Bioethanol Production Strain.</title>
        <authorList>
            <person name="Sheng L."/>
            <person name="Zhang Y."/>
            <person name="Minton N.P."/>
        </authorList>
    </citation>
    <scope>NUCLEOTIDE SEQUENCE [LARGE SCALE GENOMIC DNA]</scope>
    <source>
        <strain evidence="19">NCIMB 11955</strain>
    </source>
</reference>
<keyword evidence="11 15" id="KW-1133">Transmembrane helix</keyword>
<dbReference type="AlphaFoldDB" id="A0AAN0YPZ4"/>
<protein>
    <recommendedName>
        <fullName evidence="3">histidine kinase</fullName>
        <ecNumber evidence="3">2.7.13.3</ecNumber>
    </recommendedName>
</protein>
<dbReference type="GO" id="GO:0004721">
    <property type="term" value="F:phosphoprotein phosphatase activity"/>
    <property type="evidence" value="ECO:0007669"/>
    <property type="project" value="TreeGrafter"/>
</dbReference>
<dbReference type="InterPro" id="IPR005467">
    <property type="entry name" value="His_kinase_dom"/>
</dbReference>
<dbReference type="CDD" id="cd06225">
    <property type="entry name" value="HAMP"/>
    <property type="match status" value="1"/>
</dbReference>
<dbReference type="Pfam" id="PF02518">
    <property type="entry name" value="HATPase_c"/>
    <property type="match status" value="1"/>
</dbReference>
<dbReference type="SUPFAM" id="SSF55874">
    <property type="entry name" value="ATPase domain of HSP90 chaperone/DNA topoisomerase II/histidine kinase"/>
    <property type="match status" value="1"/>
</dbReference>
<dbReference type="KEGG" id="ptl:AOT13_15030"/>
<dbReference type="InterPro" id="IPR036890">
    <property type="entry name" value="HATPase_C_sf"/>
</dbReference>
<dbReference type="PROSITE" id="PS50885">
    <property type="entry name" value="HAMP"/>
    <property type="match status" value="1"/>
</dbReference>
<proteinExistence type="predicted"/>
<dbReference type="GO" id="GO:0000155">
    <property type="term" value="F:phosphorelay sensor kinase activity"/>
    <property type="evidence" value="ECO:0007669"/>
    <property type="project" value="InterPro"/>
</dbReference>